<dbReference type="AlphaFoldDB" id="A0AAV1Z5F8"/>
<dbReference type="SUPFAM" id="SSF51197">
    <property type="entry name" value="Clavaminate synthase-like"/>
    <property type="match status" value="1"/>
</dbReference>
<keyword evidence="2" id="KW-0479">Metal-binding</keyword>
<comment type="caution">
    <text evidence="5">The sequence shown here is derived from an EMBL/GenBank/DDBJ whole genome shotgun (WGS) entry which is preliminary data.</text>
</comment>
<keyword evidence="6" id="KW-1185">Reference proteome</keyword>
<dbReference type="Pfam" id="PF05721">
    <property type="entry name" value="PhyH"/>
    <property type="match status" value="1"/>
</dbReference>
<dbReference type="Proteomes" id="UP001497382">
    <property type="component" value="Unassembled WGS sequence"/>
</dbReference>
<evidence type="ECO:0000256" key="2">
    <source>
        <dbReference type="ARBA" id="ARBA00022723"/>
    </source>
</evidence>
<evidence type="ECO:0008006" key="7">
    <source>
        <dbReference type="Google" id="ProtNLM"/>
    </source>
</evidence>
<reference evidence="5 6" key="1">
    <citation type="submission" date="2024-04" db="EMBL/GenBank/DDBJ databases">
        <authorList>
            <person name="Rising A."/>
            <person name="Reimegard J."/>
            <person name="Sonavane S."/>
            <person name="Akerstrom W."/>
            <person name="Nylinder S."/>
            <person name="Hedman E."/>
            <person name="Kallberg Y."/>
        </authorList>
    </citation>
    <scope>NUCLEOTIDE SEQUENCE [LARGE SCALE GENOMIC DNA]</scope>
</reference>
<protein>
    <recommendedName>
        <fullName evidence="7">Phytanoyl-CoA dioxygenase</fullName>
    </recommendedName>
</protein>
<accession>A0AAV1Z5F8</accession>
<dbReference type="PANTHER" id="PTHR20883:SF15">
    <property type="entry name" value="PHYTANOYL-COA DIOXYGENASE DOMAIN-CONTAINING PROTEIN 1"/>
    <property type="match status" value="1"/>
</dbReference>
<dbReference type="InterPro" id="IPR008775">
    <property type="entry name" value="Phytyl_CoA_dOase-like"/>
</dbReference>
<dbReference type="GO" id="GO:0046872">
    <property type="term" value="F:metal ion binding"/>
    <property type="evidence" value="ECO:0007669"/>
    <property type="project" value="UniProtKB-KW"/>
</dbReference>
<dbReference type="Gene3D" id="2.60.120.620">
    <property type="entry name" value="q2cbj1_9rhob like domain"/>
    <property type="match status" value="1"/>
</dbReference>
<evidence type="ECO:0000256" key="3">
    <source>
        <dbReference type="ARBA" id="ARBA00023004"/>
    </source>
</evidence>
<keyword evidence="3" id="KW-0408">Iron</keyword>
<evidence type="ECO:0000313" key="5">
    <source>
        <dbReference type="EMBL" id="CAL1266805.1"/>
    </source>
</evidence>
<comment type="similarity">
    <text evidence="4">Belongs to the PhyH family. PHYHD1 subfamily.</text>
</comment>
<evidence type="ECO:0000256" key="1">
    <source>
        <dbReference type="ARBA" id="ARBA00001962"/>
    </source>
</evidence>
<evidence type="ECO:0000313" key="6">
    <source>
        <dbReference type="Proteomes" id="UP001497382"/>
    </source>
</evidence>
<evidence type="ECO:0000256" key="4">
    <source>
        <dbReference type="ARBA" id="ARBA00038356"/>
    </source>
</evidence>
<dbReference type="PANTHER" id="PTHR20883">
    <property type="entry name" value="PHYTANOYL-COA DIOXYGENASE DOMAIN CONTAINING 1"/>
    <property type="match status" value="1"/>
</dbReference>
<dbReference type="EMBL" id="CAXIEN010000024">
    <property type="protein sequence ID" value="CAL1266805.1"/>
    <property type="molecule type" value="Genomic_DNA"/>
</dbReference>
<sequence>MPLEDATVENGCLWFLPGSHKSGKIYQRYERNPEKDPFMVMRGDLPDFDQDKYVPIPAKKGDLVLIHGSVLHKSARNNTDKSRIVYTFHVVEKGNKWSELNWIQATDKLPFPSIYDN</sequence>
<proteinExistence type="inferred from homology"/>
<organism evidence="5 6">
    <name type="scientific">Larinioides sclopetarius</name>
    <dbReference type="NCBI Taxonomy" id="280406"/>
    <lineage>
        <taxon>Eukaryota</taxon>
        <taxon>Metazoa</taxon>
        <taxon>Ecdysozoa</taxon>
        <taxon>Arthropoda</taxon>
        <taxon>Chelicerata</taxon>
        <taxon>Arachnida</taxon>
        <taxon>Araneae</taxon>
        <taxon>Araneomorphae</taxon>
        <taxon>Entelegynae</taxon>
        <taxon>Araneoidea</taxon>
        <taxon>Araneidae</taxon>
        <taxon>Larinioides</taxon>
    </lineage>
</organism>
<name>A0AAV1Z5F8_9ARAC</name>
<gene>
    <name evidence="5" type="ORF">LARSCL_LOCUS3288</name>
</gene>
<comment type="cofactor">
    <cofactor evidence="1">
        <name>Fe cation</name>
        <dbReference type="ChEBI" id="CHEBI:24875"/>
    </cofactor>
</comment>